<evidence type="ECO:0000256" key="1">
    <source>
        <dbReference type="SAM" id="MobiDB-lite"/>
    </source>
</evidence>
<organism evidence="2 3">
    <name type="scientific">Rhizobium mongolense</name>
    <dbReference type="NCBI Taxonomy" id="57676"/>
    <lineage>
        <taxon>Bacteria</taxon>
        <taxon>Pseudomonadati</taxon>
        <taxon>Pseudomonadota</taxon>
        <taxon>Alphaproteobacteria</taxon>
        <taxon>Hyphomicrobiales</taxon>
        <taxon>Rhizobiaceae</taxon>
        <taxon>Rhizobium/Agrobacterium group</taxon>
        <taxon>Rhizobium</taxon>
    </lineage>
</organism>
<dbReference type="Proteomes" id="UP000533641">
    <property type="component" value="Unassembled WGS sequence"/>
</dbReference>
<dbReference type="RefSeq" id="WP_210314178.1">
    <property type="nucleotide sequence ID" value="NZ_JACIGM010000009.1"/>
</dbReference>
<evidence type="ECO:0000313" key="3">
    <source>
        <dbReference type="Proteomes" id="UP000533641"/>
    </source>
</evidence>
<proteinExistence type="predicted"/>
<sequence length="115" mass="12735">MIGFLQSSDEEANGGRPHQRAGSRQRIQLRGRFIKFFTLLPDLDACRSLVADAQVAAVREILLKICDLVDLSEFSAQSQTLRDAPNTAVFQFSLTRTAETFFAYKNAGPMLRGGP</sequence>
<feature type="region of interest" description="Disordered" evidence="1">
    <location>
        <begin position="1"/>
        <end position="24"/>
    </location>
</feature>
<evidence type="ECO:0000313" key="2">
    <source>
        <dbReference type="EMBL" id="MBB4276389.1"/>
    </source>
</evidence>
<dbReference type="EMBL" id="JACIGM010000009">
    <property type="protein sequence ID" value="MBB4276389.1"/>
    <property type="molecule type" value="Genomic_DNA"/>
</dbReference>
<dbReference type="AlphaFoldDB" id="A0A7W6RPX8"/>
<comment type="caution">
    <text evidence="2">The sequence shown here is derived from an EMBL/GenBank/DDBJ whole genome shotgun (WGS) entry which is preliminary data.</text>
</comment>
<name>A0A7W6RPX8_9HYPH</name>
<protein>
    <submittedName>
        <fullName evidence="2">Uncharacterized protein</fullName>
    </submittedName>
</protein>
<gene>
    <name evidence="2" type="ORF">GGE12_004186</name>
</gene>
<reference evidence="2 3" key="1">
    <citation type="submission" date="2020-08" db="EMBL/GenBank/DDBJ databases">
        <title>Genomic Encyclopedia of Type Strains, Phase IV (KMG-V): Genome sequencing to study the core and pangenomes of soil and plant-associated prokaryotes.</title>
        <authorList>
            <person name="Whitman W."/>
        </authorList>
    </citation>
    <scope>NUCLEOTIDE SEQUENCE [LARGE SCALE GENOMIC DNA]</scope>
    <source>
        <strain evidence="2 3">SEMIA 402</strain>
    </source>
</reference>
<accession>A0A7W6RPX8</accession>